<protein>
    <submittedName>
        <fullName evidence="1">Uncharacterized protein</fullName>
    </submittedName>
</protein>
<dbReference type="Proteomes" id="UP000237000">
    <property type="component" value="Unassembled WGS sequence"/>
</dbReference>
<proteinExistence type="predicted"/>
<dbReference type="EMBL" id="JXTC01000047">
    <property type="protein sequence ID" value="PON94995.1"/>
    <property type="molecule type" value="Genomic_DNA"/>
</dbReference>
<name>A0A2P5FB35_TREOI</name>
<reference evidence="2" key="1">
    <citation type="submission" date="2016-06" db="EMBL/GenBank/DDBJ databases">
        <title>Parallel loss of symbiosis genes in relatives of nitrogen-fixing non-legume Parasponia.</title>
        <authorList>
            <person name="Van Velzen R."/>
            <person name="Holmer R."/>
            <person name="Bu F."/>
            <person name="Rutten L."/>
            <person name="Van Zeijl A."/>
            <person name="Liu W."/>
            <person name="Santuari L."/>
            <person name="Cao Q."/>
            <person name="Sharma T."/>
            <person name="Shen D."/>
            <person name="Roswanjaya Y."/>
            <person name="Wardhani T."/>
            <person name="Kalhor M.S."/>
            <person name="Jansen J."/>
            <person name="Van den Hoogen J."/>
            <person name="Gungor B."/>
            <person name="Hartog M."/>
            <person name="Hontelez J."/>
            <person name="Verver J."/>
            <person name="Yang W.-C."/>
            <person name="Schijlen E."/>
            <person name="Repin R."/>
            <person name="Schilthuizen M."/>
            <person name="Schranz E."/>
            <person name="Heidstra R."/>
            <person name="Miyata K."/>
            <person name="Fedorova E."/>
            <person name="Kohlen W."/>
            <person name="Bisseling T."/>
            <person name="Smit S."/>
            <person name="Geurts R."/>
        </authorList>
    </citation>
    <scope>NUCLEOTIDE SEQUENCE [LARGE SCALE GENOMIC DNA]</scope>
    <source>
        <strain evidence="2">cv. RG33-2</strain>
    </source>
</reference>
<dbReference type="AlphaFoldDB" id="A0A2P5FB35"/>
<dbReference type="InParanoid" id="A0A2P5FB35"/>
<evidence type="ECO:0000313" key="2">
    <source>
        <dbReference type="Proteomes" id="UP000237000"/>
    </source>
</evidence>
<organism evidence="1 2">
    <name type="scientific">Trema orientale</name>
    <name type="common">Charcoal tree</name>
    <name type="synonym">Celtis orientalis</name>
    <dbReference type="NCBI Taxonomy" id="63057"/>
    <lineage>
        <taxon>Eukaryota</taxon>
        <taxon>Viridiplantae</taxon>
        <taxon>Streptophyta</taxon>
        <taxon>Embryophyta</taxon>
        <taxon>Tracheophyta</taxon>
        <taxon>Spermatophyta</taxon>
        <taxon>Magnoliopsida</taxon>
        <taxon>eudicotyledons</taxon>
        <taxon>Gunneridae</taxon>
        <taxon>Pentapetalae</taxon>
        <taxon>rosids</taxon>
        <taxon>fabids</taxon>
        <taxon>Rosales</taxon>
        <taxon>Cannabaceae</taxon>
        <taxon>Trema</taxon>
    </lineage>
</organism>
<keyword evidence="2" id="KW-1185">Reference proteome</keyword>
<gene>
    <name evidence="1" type="ORF">TorRG33x02_091940</name>
</gene>
<sequence>MCGGRYLLEELASGKLEVGIVGNGHGFGSPVVKGRRSSRSDSQEEIMIMDSGRRWLKVDKAEGLIVKSTAC</sequence>
<accession>A0A2P5FB35</accession>
<evidence type="ECO:0000313" key="1">
    <source>
        <dbReference type="EMBL" id="PON94995.1"/>
    </source>
</evidence>
<comment type="caution">
    <text evidence="1">The sequence shown here is derived from an EMBL/GenBank/DDBJ whole genome shotgun (WGS) entry which is preliminary data.</text>
</comment>